<dbReference type="RefSeq" id="WP_005598076.1">
    <property type="nucleotide sequence ID" value="NZ_CP134277.1"/>
</dbReference>
<evidence type="ECO:0000313" key="1">
    <source>
        <dbReference type="EMBL" id="ODS12467.1"/>
    </source>
</evidence>
<gene>
    <name evidence="1" type="ORF">VSF3289_02781</name>
</gene>
<dbReference type="AlphaFoldDB" id="A0A1E3WSB4"/>
<dbReference type="Proteomes" id="UP000095131">
    <property type="component" value="Unassembled WGS sequence"/>
</dbReference>
<evidence type="ECO:0008006" key="3">
    <source>
        <dbReference type="Google" id="ProtNLM"/>
    </source>
</evidence>
<name>A0A1E3WSB4_9VIBR</name>
<dbReference type="EMBL" id="MDCJ01000002">
    <property type="protein sequence ID" value="ODS12467.1"/>
    <property type="molecule type" value="Genomic_DNA"/>
</dbReference>
<dbReference type="OrthoDB" id="9803878at2"/>
<accession>A0A1E3WSB4</accession>
<evidence type="ECO:0000313" key="2">
    <source>
        <dbReference type="Proteomes" id="UP000095131"/>
    </source>
</evidence>
<organism evidence="1 2">
    <name type="scientific">Vibrio scophthalmi</name>
    <dbReference type="NCBI Taxonomy" id="45658"/>
    <lineage>
        <taxon>Bacteria</taxon>
        <taxon>Pseudomonadati</taxon>
        <taxon>Pseudomonadota</taxon>
        <taxon>Gammaproteobacteria</taxon>
        <taxon>Vibrionales</taxon>
        <taxon>Vibrionaceae</taxon>
        <taxon>Vibrio</taxon>
    </lineage>
</organism>
<comment type="caution">
    <text evidence="1">The sequence shown here is derived from an EMBL/GenBank/DDBJ whole genome shotgun (WGS) entry which is preliminary data.</text>
</comment>
<reference evidence="1 2" key="1">
    <citation type="submission" date="2016-08" db="EMBL/GenBank/DDBJ databases">
        <title>Genome sequencing of Vibrio scophthalmi strain FP3289, an isolated from Paralichthys olivaceus.</title>
        <authorList>
            <person name="Han H.-J."/>
        </authorList>
    </citation>
    <scope>NUCLEOTIDE SEQUENCE [LARGE SCALE GENOMIC DNA]</scope>
    <source>
        <strain evidence="1 2">FP3289</strain>
    </source>
</reference>
<sequence length="278" mass="32331">MEIKLHSNAATTPKIRKYIKNSEKSDADLAHELSISIDTVKKWRHRENVYDKSHRPKVIHRRLTPEQEWLVIYLRHRLSLSLDELLEVAQLLINKALSRAVLNRCLKKYQVPRMTKPTLNQVGTVDVDMLKLPVELAQKSPYLLVLTEQYSGFVSFALIPSLDDHKAIDGLSEFAKHALPYTIKNMILPNQPFAIQWAENMGIAWQLHDEYSLFTLETEEAVNFQQNYEYFLDGEHFDKRLGLPSILLNYEDLLNKRVMRSRLKSLTPSGYWKNKTGS</sequence>
<proteinExistence type="predicted"/>
<protein>
    <recommendedName>
        <fullName evidence="3">Integrase catalytic domain-containing protein</fullName>
    </recommendedName>
</protein>
<dbReference type="PATRIC" id="fig|45658.8.peg.2760"/>